<dbReference type="SUPFAM" id="SSF47090">
    <property type="entry name" value="PGBD-like"/>
    <property type="match status" value="1"/>
</dbReference>
<dbReference type="Gene3D" id="1.10.530.10">
    <property type="match status" value="1"/>
</dbReference>
<feature type="region of interest" description="Disordered" evidence="1">
    <location>
        <begin position="18"/>
        <end position="46"/>
    </location>
</feature>
<dbReference type="EMBL" id="CP024201">
    <property type="protein sequence ID" value="ATQ41344.1"/>
    <property type="molecule type" value="Genomic_DNA"/>
</dbReference>
<dbReference type="OrthoDB" id="9808544at2"/>
<dbReference type="Pfam" id="PF01471">
    <property type="entry name" value="PG_binding_1"/>
    <property type="match status" value="1"/>
</dbReference>
<dbReference type="Pfam" id="PF13406">
    <property type="entry name" value="SLT_2"/>
    <property type="match status" value="1"/>
</dbReference>
<dbReference type="Gene3D" id="1.10.8.350">
    <property type="entry name" value="Bacterial muramidase"/>
    <property type="match status" value="1"/>
</dbReference>
<evidence type="ECO:0000259" key="2">
    <source>
        <dbReference type="Pfam" id="PF01471"/>
    </source>
</evidence>
<dbReference type="InterPro" id="IPR002477">
    <property type="entry name" value="Peptidoglycan-bd-like"/>
</dbReference>
<dbReference type="RefSeq" id="WP_099620600.1">
    <property type="nucleotide sequence ID" value="NZ_CP024201.1"/>
</dbReference>
<dbReference type="InterPro" id="IPR023346">
    <property type="entry name" value="Lysozyme-like_dom_sf"/>
</dbReference>
<proteinExistence type="predicted"/>
<sequence length="420" mass="44929">MDRRSFLVLTVAGCADPQLEPRLAGGPSPAPQATLQPASNAGSGDPNFDAWLSGFYGRARDAGVPSSVLDRELAGLTPDPRAEASDSRQPEFSKPIGDYVKGVTSADRIAQGRRFRDSLPYLSTIEQRYGTPRDIVLAIWALESAFGKIQGDMDVVRSLATLAAHGRRRAWAEGELIAALKIIGSNEAPRSRLKGSWAGAMGQTQFLPTVFLSTAVDGDGDGQRDIWGSTADALFSTGNYMAKANWRRGESWHQEVMVVGDFDYSVVEGPKKTPDEWAALGVSRADNRPWSAADRAAQASLIAPAGAGGPLFLIFPNHMAIRRYNNSTAYALGVGTLAEAFSGGGQLTRPWPQETPLSLADRKAAQTALAQLGFNPGEPDGVIGVNTRVALRAWQQTRGLPADGYLSPDIVRRLRAEAGL</sequence>
<feature type="region of interest" description="Disordered" evidence="1">
    <location>
        <begin position="76"/>
        <end position="97"/>
    </location>
</feature>
<dbReference type="PANTHER" id="PTHR30163">
    <property type="entry name" value="MEMBRANE-BOUND LYTIC MUREIN TRANSGLYCOSYLASE B"/>
    <property type="match status" value="1"/>
</dbReference>
<dbReference type="GO" id="GO:0008933">
    <property type="term" value="F:peptidoglycan lytic transglycosylase activity"/>
    <property type="evidence" value="ECO:0007669"/>
    <property type="project" value="TreeGrafter"/>
</dbReference>
<dbReference type="SUPFAM" id="SSF53955">
    <property type="entry name" value="Lysozyme-like"/>
    <property type="match status" value="1"/>
</dbReference>
<accession>A0A2D2ATK7</accession>
<dbReference type="Proteomes" id="UP000228945">
    <property type="component" value="Chromosome"/>
</dbReference>
<dbReference type="NCBIfam" id="TIGR02283">
    <property type="entry name" value="MltB_2"/>
    <property type="match status" value="1"/>
</dbReference>
<dbReference type="AlphaFoldDB" id="A0A2D2ATK7"/>
<organism evidence="4 5">
    <name type="scientific">Caulobacter mirabilis</name>
    <dbReference type="NCBI Taxonomy" id="69666"/>
    <lineage>
        <taxon>Bacteria</taxon>
        <taxon>Pseudomonadati</taxon>
        <taxon>Pseudomonadota</taxon>
        <taxon>Alphaproteobacteria</taxon>
        <taxon>Caulobacterales</taxon>
        <taxon>Caulobacteraceae</taxon>
        <taxon>Caulobacter</taxon>
    </lineage>
</organism>
<feature type="compositionally biased region" description="Basic and acidic residues" evidence="1">
    <location>
        <begin position="80"/>
        <end position="91"/>
    </location>
</feature>
<evidence type="ECO:0000256" key="1">
    <source>
        <dbReference type="SAM" id="MobiDB-lite"/>
    </source>
</evidence>
<reference evidence="4 5" key="1">
    <citation type="submission" date="2017-10" db="EMBL/GenBank/DDBJ databases">
        <title>Genome sequence of Caulobacter mirabilis FWC38.</title>
        <authorList>
            <person name="Fiebig A."/>
            <person name="Crosson S."/>
        </authorList>
    </citation>
    <scope>NUCLEOTIDE SEQUENCE [LARGE SCALE GENOMIC DNA]</scope>
    <source>
        <strain evidence="4 5">FWC 38</strain>
    </source>
</reference>
<protein>
    <submittedName>
        <fullName evidence="4">Peptidoglycan-binding protein</fullName>
    </submittedName>
</protein>
<keyword evidence="5" id="KW-1185">Reference proteome</keyword>
<evidence type="ECO:0000313" key="5">
    <source>
        <dbReference type="Proteomes" id="UP000228945"/>
    </source>
</evidence>
<dbReference type="InterPro" id="IPR011970">
    <property type="entry name" value="MltB_2"/>
</dbReference>
<feature type="domain" description="Peptidoglycan binding-like" evidence="2">
    <location>
        <begin position="360"/>
        <end position="414"/>
    </location>
</feature>
<dbReference type="InterPro" id="IPR036366">
    <property type="entry name" value="PGBDSf"/>
</dbReference>
<feature type="domain" description="Transglycosylase SLT" evidence="3">
    <location>
        <begin position="48"/>
        <end position="339"/>
    </location>
</feature>
<evidence type="ECO:0000259" key="3">
    <source>
        <dbReference type="Pfam" id="PF13406"/>
    </source>
</evidence>
<name>A0A2D2ATK7_9CAUL</name>
<gene>
    <name evidence="4" type="ORF">CSW64_02405</name>
</gene>
<evidence type="ECO:0000313" key="4">
    <source>
        <dbReference type="EMBL" id="ATQ41344.1"/>
    </source>
</evidence>
<feature type="compositionally biased region" description="Polar residues" evidence="1">
    <location>
        <begin position="31"/>
        <end position="42"/>
    </location>
</feature>
<dbReference type="KEGG" id="cmb:CSW64_02405"/>
<dbReference type="PANTHER" id="PTHR30163:SF8">
    <property type="entry name" value="LYTIC MUREIN TRANSGLYCOSYLASE"/>
    <property type="match status" value="1"/>
</dbReference>
<dbReference type="InterPro" id="IPR036365">
    <property type="entry name" value="PGBD-like_sf"/>
</dbReference>
<dbReference type="InterPro" id="IPR043426">
    <property type="entry name" value="MltB-like"/>
</dbReference>
<dbReference type="InterPro" id="IPR031304">
    <property type="entry name" value="SLT_2"/>
</dbReference>
<dbReference type="Gene3D" id="1.10.101.10">
    <property type="entry name" value="PGBD-like superfamily/PGBD"/>
    <property type="match status" value="1"/>
</dbReference>
<dbReference type="GO" id="GO:0009253">
    <property type="term" value="P:peptidoglycan catabolic process"/>
    <property type="evidence" value="ECO:0007669"/>
    <property type="project" value="TreeGrafter"/>
</dbReference>